<dbReference type="Pfam" id="PF01769">
    <property type="entry name" value="MgtE"/>
    <property type="match status" value="1"/>
</dbReference>
<evidence type="ECO:0000256" key="1">
    <source>
        <dbReference type="ARBA" id="ARBA00004141"/>
    </source>
</evidence>
<feature type="transmembrane region" description="Helical" evidence="8">
    <location>
        <begin position="392"/>
        <end position="417"/>
    </location>
</feature>
<gene>
    <name evidence="10" type="ORF">IC617_04835</name>
</gene>
<organism evidence="10 11">
    <name type="scientific">Neiella litorisoli</name>
    <dbReference type="NCBI Taxonomy" id="2771431"/>
    <lineage>
        <taxon>Bacteria</taxon>
        <taxon>Pseudomonadati</taxon>
        <taxon>Pseudomonadota</taxon>
        <taxon>Gammaproteobacteria</taxon>
        <taxon>Alteromonadales</taxon>
        <taxon>Echinimonadaceae</taxon>
        <taxon>Neiella</taxon>
    </lineage>
</organism>
<dbReference type="InterPro" id="IPR038076">
    <property type="entry name" value="MgtE_N_sf"/>
</dbReference>
<comment type="caution">
    <text evidence="10">The sequence shown here is derived from an EMBL/GenBank/DDBJ whole genome shotgun (WGS) entry which is preliminary data.</text>
</comment>
<evidence type="ECO:0000256" key="2">
    <source>
        <dbReference type="ARBA" id="ARBA00009749"/>
    </source>
</evidence>
<proteinExistence type="inferred from homology"/>
<evidence type="ECO:0000256" key="6">
    <source>
        <dbReference type="ARBA" id="ARBA00022989"/>
    </source>
</evidence>
<reference evidence="10" key="1">
    <citation type="submission" date="2020-09" db="EMBL/GenBank/DDBJ databases">
        <title>A novel bacterium of genus Neiella, isolated from South China Sea.</title>
        <authorList>
            <person name="Huang H."/>
            <person name="Mo K."/>
            <person name="Hu Y."/>
        </authorList>
    </citation>
    <scope>NUCLEOTIDE SEQUENCE</scope>
    <source>
        <strain evidence="10">HB171785</strain>
    </source>
</reference>
<protein>
    <submittedName>
        <fullName evidence="10">Magnesium transporter</fullName>
    </submittedName>
</protein>
<dbReference type="SUPFAM" id="SSF54631">
    <property type="entry name" value="CBS-domain pair"/>
    <property type="match status" value="1"/>
</dbReference>
<comment type="similarity">
    <text evidence="2">Belongs to the SLC41A transporter family.</text>
</comment>
<dbReference type="InterPro" id="IPR046342">
    <property type="entry name" value="CBS_dom_sf"/>
</dbReference>
<dbReference type="Proteomes" id="UP000638014">
    <property type="component" value="Unassembled WGS sequence"/>
</dbReference>
<keyword evidence="3" id="KW-0813">Transport</keyword>
<evidence type="ECO:0000313" key="11">
    <source>
        <dbReference type="Proteomes" id="UP000638014"/>
    </source>
</evidence>
<evidence type="ECO:0000256" key="5">
    <source>
        <dbReference type="ARBA" id="ARBA00022842"/>
    </source>
</evidence>
<dbReference type="Gene3D" id="1.10.357.20">
    <property type="entry name" value="SLC41 divalent cation transporters, integral membrane domain"/>
    <property type="match status" value="1"/>
</dbReference>
<dbReference type="InterPro" id="IPR006667">
    <property type="entry name" value="SLC41_membr_dom"/>
</dbReference>
<evidence type="ECO:0000256" key="8">
    <source>
        <dbReference type="SAM" id="Phobius"/>
    </source>
</evidence>
<feature type="transmembrane region" description="Helical" evidence="8">
    <location>
        <begin position="429"/>
        <end position="455"/>
    </location>
</feature>
<dbReference type="PANTHER" id="PTHR41394">
    <property type="entry name" value="MAGNESIUM TRANSPORTER MGTE"/>
    <property type="match status" value="1"/>
</dbReference>
<dbReference type="SMART" id="SM00924">
    <property type="entry name" value="MgtE_N"/>
    <property type="match status" value="1"/>
</dbReference>
<dbReference type="GO" id="GO:0016020">
    <property type="term" value="C:membrane"/>
    <property type="evidence" value="ECO:0007669"/>
    <property type="project" value="UniProtKB-SubCell"/>
</dbReference>
<evidence type="ECO:0000256" key="4">
    <source>
        <dbReference type="ARBA" id="ARBA00022692"/>
    </source>
</evidence>
<keyword evidence="4 8" id="KW-0812">Transmembrane</keyword>
<name>A0A8J6QPM1_9GAMM</name>
<dbReference type="Gene3D" id="1.25.60.10">
    <property type="entry name" value="MgtE N-terminal domain-like"/>
    <property type="match status" value="1"/>
</dbReference>
<dbReference type="Pfam" id="PF03448">
    <property type="entry name" value="MgtE_N"/>
    <property type="match status" value="1"/>
</dbReference>
<dbReference type="SUPFAM" id="SSF161093">
    <property type="entry name" value="MgtE membrane domain-like"/>
    <property type="match status" value="1"/>
</dbReference>
<comment type="subcellular location">
    <subcellularLocation>
        <location evidence="1">Membrane</location>
        <topology evidence="1">Multi-pass membrane protein</topology>
    </subcellularLocation>
</comment>
<dbReference type="GO" id="GO:0008324">
    <property type="term" value="F:monoatomic cation transmembrane transporter activity"/>
    <property type="evidence" value="ECO:0007669"/>
    <property type="project" value="InterPro"/>
</dbReference>
<feature type="transmembrane region" description="Helical" evidence="8">
    <location>
        <begin position="364"/>
        <end position="386"/>
    </location>
</feature>
<sequence>MNTNEQQTEQHVDLIALVLKAFAHHEAQPGSELQLAFISEHTDADIAHLIESVSDQYRVAIWQQISADRAWSVLHLLNYETARHLVKKLTAEQLNGLQKKAVERDIVTFAEIFPDDFVEDFLDQQEASASELLQNALSYPDESVGRYLNLSILRARPSATVQRTIERINKLKPKNVVGIYVVDSDGVFRGGCNLGQILAAPPETRLQDILVAMELISDSEDMTEAAQRLNPVDGFAWVPVQKNNKIIGAVAVSLLMGRLKERSLEVFTTEATNDEEDLFTPIPVAARMRAIWLVTNLMTAFLASAVIGLFEATVEQVVALAILMPVVASMGGIAGSQTLAVALRGIAMNHLKSSNLKLLLHKEIKIAAVNGVALGVLVAAIVGYWFNSAILGSILFVAIVLNSLAAGASGTIIPFVLKKLRIDPAVAGSVILTTVTDVVGFFVFLGLGTVLISALI</sequence>
<evidence type="ECO:0000256" key="7">
    <source>
        <dbReference type="ARBA" id="ARBA00023136"/>
    </source>
</evidence>
<dbReference type="EMBL" id="JACXAF010000005">
    <property type="protein sequence ID" value="MBD1388746.1"/>
    <property type="molecule type" value="Genomic_DNA"/>
</dbReference>
<feature type="domain" description="Magnesium transporter MgtE intracellular" evidence="9">
    <location>
        <begin position="41"/>
        <end position="144"/>
    </location>
</feature>
<feature type="transmembrane region" description="Helical" evidence="8">
    <location>
        <begin position="316"/>
        <end position="343"/>
    </location>
</feature>
<dbReference type="SUPFAM" id="SSF158791">
    <property type="entry name" value="MgtE N-terminal domain-like"/>
    <property type="match status" value="1"/>
</dbReference>
<dbReference type="RefSeq" id="WP_191143860.1">
    <property type="nucleotide sequence ID" value="NZ_JACXAF010000005.1"/>
</dbReference>
<dbReference type="AlphaFoldDB" id="A0A8J6QPM1"/>
<dbReference type="PANTHER" id="PTHR41394:SF5">
    <property type="entry name" value="SLC41A_MGTE INTEGRAL MEMBRANE DOMAIN-CONTAINING PROTEIN"/>
    <property type="match status" value="1"/>
</dbReference>
<dbReference type="Gene3D" id="3.10.580.10">
    <property type="entry name" value="CBS-domain"/>
    <property type="match status" value="1"/>
</dbReference>
<keyword evidence="5" id="KW-0460">Magnesium</keyword>
<keyword evidence="6 8" id="KW-1133">Transmembrane helix</keyword>
<accession>A0A8J6QPM1</accession>
<dbReference type="InterPro" id="IPR006668">
    <property type="entry name" value="Mg_transptr_MgtE_intracell_dom"/>
</dbReference>
<dbReference type="InterPro" id="IPR036739">
    <property type="entry name" value="SLC41_membr_dom_sf"/>
</dbReference>
<evidence type="ECO:0000256" key="3">
    <source>
        <dbReference type="ARBA" id="ARBA00022448"/>
    </source>
</evidence>
<feature type="transmembrane region" description="Helical" evidence="8">
    <location>
        <begin position="290"/>
        <end position="310"/>
    </location>
</feature>
<evidence type="ECO:0000313" key="10">
    <source>
        <dbReference type="EMBL" id="MBD1388746.1"/>
    </source>
</evidence>
<keyword evidence="11" id="KW-1185">Reference proteome</keyword>
<keyword evidence="7 8" id="KW-0472">Membrane</keyword>
<evidence type="ECO:0000259" key="9">
    <source>
        <dbReference type="SMART" id="SM00924"/>
    </source>
</evidence>